<keyword evidence="5" id="KW-1185">Reference proteome</keyword>
<name>A0A2P6RBV0_ROSCH</name>
<dbReference type="Pfam" id="PF12327">
    <property type="entry name" value="FtsZ_C"/>
    <property type="match status" value="1"/>
</dbReference>
<dbReference type="GO" id="GO:0009507">
    <property type="term" value="C:chloroplast"/>
    <property type="evidence" value="ECO:0007669"/>
    <property type="project" value="TreeGrafter"/>
</dbReference>
<evidence type="ECO:0000313" key="4">
    <source>
        <dbReference type="EMBL" id="PRQ43903.1"/>
    </source>
</evidence>
<dbReference type="SUPFAM" id="SSF55307">
    <property type="entry name" value="Tubulin C-terminal domain-like"/>
    <property type="match status" value="1"/>
</dbReference>
<dbReference type="EMBL" id="PDCK01000041">
    <property type="protein sequence ID" value="PRQ43903.1"/>
    <property type="molecule type" value="Genomic_DNA"/>
</dbReference>
<keyword evidence="1" id="KW-0547">Nucleotide-binding</keyword>
<evidence type="ECO:0000256" key="2">
    <source>
        <dbReference type="ARBA" id="ARBA00023134"/>
    </source>
</evidence>
<dbReference type="InterPro" id="IPR008280">
    <property type="entry name" value="Tub_FtsZ_C"/>
</dbReference>
<dbReference type="Gene3D" id="3.30.1330.20">
    <property type="entry name" value="Tubulin/FtsZ, C-terminal domain"/>
    <property type="match status" value="1"/>
</dbReference>
<accession>A0A2P6RBV0</accession>
<dbReference type="GO" id="GO:0005525">
    <property type="term" value="F:GTP binding"/>
    <property type="evidence" value="ECO:0007669"/>
    <property type="project" value="UniProtKB-KW"/>
</dbReference>
<dbReference type="Proteomes" id="UP000238479">
    <property type="component" value="Chromosome 3"/>
</dbReference>
<dbReference type="PANTHER" id="PTHR30314">
    <property type="entry name" value="CELL DIVISION PROTEIN FTSZ-RELATED"/>
    <property type="match status" value="1"/>
</dbReference>
<dbReference type="GO" id="GO:0010020">
    <property type="term" value="P:chloroplast fission"/>
    <property type="evidence" value="ECO:0007669"/>
    <property type="project" value="TreeGrafter"/>
</dbReference>
<dbReference type="InterPro" id="IPR045061">
    <property type="entry name" value="FtsZ/CetZ"/>
</dbReference>
<dbReference type="OMA" id="YSNECLV"/>
<dbReference type="STRING" id="74649.A0A2P6RBV0"/>
<keyword evidence="2" id="KW-0342">GTP-binding</keyword>
<dbReference type="AlphaFoldDB" id="A0A2P6RBV0"/>
<reference evidence="4 5" key="1">
    <citation type="journal article" date="2018" name="Nat. Genet.">
        <title>The Rosa genome provides new insights in the design of modern roses.</title>
        <authorList>
            <person name="Bendahmane M."/>
        </authorList>
    </citation>
    <scope>NUCLEOTIDE SEQUENCE [LARGE SCALE GENOMIC DNA]</scope>
    <source>
        <strain evidence="5">cv. Old Blush</strain>
    </source>
</reference>
<dbReference type="GO" id="GO:0003924">
    <property type="term" value="F:GTPase activity"/>
    <property type="evidence" value="ECO:0007669"/>
    <property type="project" value="InterPro"/>
</dbReference>
<evidence type="ECO:0000259" key="3">
    <source>
        <dbReference type="Pfam" id="PF12327"/>
    </source>
</evidence>
<dbReference type="Gramene" id="PRQ43903">
    <property type="protein sequence ID" value="PRQ43903"/>
    <property type="gene ID" value="RchiOBHm_Chr3g0473351"/>
</dbReference>
<sequence>MAILQGASQQLPTGSTFLYSEFCFSRVNAAAEVIYDLVDPTANLIFGAVTDPSLSGQVSITLIATGFKRQEESDGRPLQAQVDITLGINRRPSSLSEGSSVKIPDFLKKKRMLTLSSLKCFLFYSNECLV</sequence>
<dbReference type="PANTHER" id="PTHR30314:SF3">
    <property type="entry name" value="MITOCHONDRIAL DIVISION PROTEIN FSZA"/>
    <property type="match status" value="1"/>
</dbReference>
<organism evidence="4 5">
    <name type="scientific">Rosa chinensis</name>
    <name type="common">China rose</name>
    <dbReference type="NCBI Taxonomy" id="74649"/>
    <lineage>
        <taxon>Eukaryota</taxon>
        <taxon>Viridiplantae</taxon>
        <taxon>Streptophyta</taxon>
        <taxon>Embryophyta</taxon>
        <taxon>Tracheophyta</taxon>
        <taxon>Spermatophyta</taxon>
        <taxon>Magnoliopsida</taxon>
        <taxon>eudicotyledons</taxon>
        <taxon>Gunneridae</taxon>
        <taxon>Pentapetalae</taxon>
        <taxon>rosids</taxon>
        <taxon>fabids</taxon>
        <taxon>Rosales</taxon>
        <taxon>Rosaceae</taxon>
        <taxon>Rosoideae</taxon>
        <taxon>Rosoideae incertae sedis</taxon>
        <taxon>Rosa</taxon>
    </lineage>
</organism>
<proteinExistence type="predicted"/>
<comment type="caution">
    <text evidence="4">The sequence shown here is derived from an EMBL/GenBank/DDBJ whole genome shotgun (WGS) entry which is preliminary data.</text>
</comment>
<protein>
    <submittedName>
        <fullName evidence="4">Putative tubulin/FtsZ</fullName>
    </submittedName>
</protein>
<evidence type="ECO:0000256" key="1">
    <source>
        <dbReference type="ARBA" id="ARBA00022741"/>
    </source>
</evidence>
<gene>
    <name evidence="4" type="ORF">RchiOBHm_Chr3g0473351</name>
</gene>
<dbReference type="InterPro" id="IPR037103">
    <property type="entry name" value="Tubulin/FtsZ-like_C"/>
</dbReference>
<evidence type="ECO:0000313" key="5">
    <source>
        <dbReference type="Proteomes" id="UP000238479"/>
    </source>
</evidence>
<dbReference type="InterPro" id="IPR024757">
    <property type="entry name" value="FtsZ_C"/>
</dbReference>
<feature type="domain" description="Cell division protein FtsZ C-terminal" evidence="3">
    <location>
        <begin position="23"/>
        <end position="68"/>
    </location>
</feature>